<name>A0A7S3JPX3_9STRA</name>
<dbReference type="GO" id="GO:0003676">
    <property type="term" value="F:nucleic acid binding"/>
    <property type="evidence" value="ECO:0007669"/>
    <property type="project" value="InterPro"/>
</dbReference>
<dbReference type="Pfam" id="PF23726">
    <property type="entry name" value="Beta-prop_RSE1_2nd"/>
    <property type="match status" value="1"/>
</dbReference>
<dbReference type="InterPro" id="IPR015943">
    <property type="entry name" value="WD40/YVTN_repeat-like_dom_sf"/>
</dbReference>
<dbReference type="InterPro" id="IPR058543">
    <property type="entry name" value="Beta-prop_RSE1/DDB1/CPSF1_2nd"/>
</dbReference>
<feature type="compositionally biased region" description="Acidic residues" evidence="3">
    <location>
        <begin position="728"/>
        <end position="737"/>
    </location>
</feature>
<protein>
    <recommendedName>
        <fullName evidence="8">DNA damage-binding protein 1</fullName>
    </recommendedName>
</protein>
<evidence type="ECO:0000313" key="7">
    <source>
        <dbReference type="EMBL" id="CAE0361065.1"/>
    </source>
</evidence>
<dbReference type="InterPro" id="IPR050358">
    <property type="entry name" value="RSE1/DDB1/CFT1"/>
</dbReference>
<dbReference type="InterPro" id="IPR004871">
    <property type="entry name" value="RSE1/DDB1/CPSF1_C"/>
</dbReference>
<dbReference type="EMBL" id="HBIJ01002622">
    <property type="protein sequence ID" value="CAE0361065.1"/>
    <property type="molecule type" value="Transcribed_RNA"/>
</dbReference>
<reference evidence="7" key="1">
    <citation type="submission" date="2021-01" db="EMBL/GenBank/DDBJ databases">
        <authorList>
            <person name="Corre E."/>
            <person name="Pelletier E."/>
            <person name="Niang G."/>
            <person name="Scheremetjew M."/>
            <person name="Finn R."/>
            <person name="Kale V."/>
            <person name="Holt S."/>
            <person name="Cochrane G."/>
            <person name="Meng A."/>
            <person name="Brown T."/>
            <person name="Cohen L."/>
        </authorList>
    </citation>
    <scope>NUCLEOTIDE SEQUENCE</scope>
    <source>
        <strain evidence="7">CCMP1510</strain>
    </source>
</reference>
<feature type="domain" description="RSE1/DDB1/CPSF1 C-terminal" evidence="4">
    <location>
        <begin position="782"/>
        <end position="1106"/>
    </location>
</feature>
<gene>
    <name evidence="7" type="ORF">ALAG00032_LOCUS1797</name>
</gene>
<dbReference type="SUPFAM" id="SSF50978">
    <property type="entry name" value="WD40 repeat-like"/>
    <property type="match status" value="1"/>
</dbReference>
<dbReference type="PANTHER" id="PTHR10644">
    <property type="entry name" value="DNA REPAIR/RNA PROCESSING CPSF FAMILY"/>
    <property type="match status" value="1"/>
</dbReference>
<dbReference type="Pfam" id="PF03178">
    <property type="entry name" value="CPSF_A"/>
    <property type="match status" value="1"/>
</dbReference>
<dbReference type="Gene3D" id="2.130.10.10">
    <property type="entry name" value="YVTN repeat-like/Quinoprotein amine dehydrogenase"/>
    <property type="match status" value="3"/>
</dbReference>
<evidence type="ECO:0008006" key="8">
    <source>
        <dbReference type="Google" id="ProtNLM"/>
    </source>
</evidence>
<dbReference type="GO" id="GO:0005634">
    <property type="term" value="C:nucleus"/>
    <property type="evidence" value="ECO:0007669"/>
    <property type="project" value="UniProtKB-SubCell"/>
</dbReference>
<dbReference type="Pfam" id="PF10433">
    <property type="entry name" value="Beta-prop_RSE1_1st"/>
    <property type="match status" value="1"/>
</dbReference>
<comment type="subcellular location">
    <subcellularLocation>
        <location evidence="1">Nucleus</location>
    </subcellularLocation>
</comment>
<sequence length="1140" mass="126168">MVAAVEKQKFAYVLNRDASQNLTISSPLEAHKAHTIVFDLCAIDVGFENPVFAVLELDFTNADQDPTGEAARDTEKMLTYYELDLGLNHVTRRWSEPVARTANLLLSVPGGEDGPSGVLVCGENWIAYKRENHAEVRTPLPRRKNFPNERGLLIISTAALKQKDMFFFLVLSEIGDLYKVTLEYAKDKTETNVFTVANVIVSVFDTIFPANALCITKTGLLFAAAEFGDHALFQFQALGEEATAIANSIFDPALGDDAQSAAKVAPRFEASAQPKNLLLIDELESLCAPTCLHALNTIGTNSDSPLLVACRGGQRPALDMMRRGCTAQEMAQSELPGRPSAVWTVRSRIDDDFDKYIVLSFTNATMILSIGDTVEEVNDSGFLTDTPTLEVALLADNALLQAYVGGLRHIRGPDHINEWKGRNQEASLTCATANERQVTVCTASSEITYLELDASGILTELGTKELGTDIACLDLSPIPAGRARTQFLAVGCFDGMVKIFNLDPTDLLDLLASVKLNEAPESLRFLTVSLRVLSNNENSTQQKKKKNAILKADSIYLFAGLRNGVCQRLSVDELSGDLTEPTSRFFGPRQIRLVRIFREQRPALLALSSKPWLLAPRREASQGPAALVEIPIAYDTLDFAASFKSEQCPEAIVAVAGTTLRIFVAELKQDDQTFQSQLVPTLYTPRVCINLPIADRQLLLIAETDQHRYTESEARALSIANKEKGDEDAMDIADDDDNNNKESSKITTEETTTENVLQEVEDEIPPLRIINSPIPPENGKWASCLRIIDPTVPNDVLELLELGENEAAVSCATCIFAGRPETTEFFLAVGTVKSLRFDQPGGRKHDGCFIHIYRLLESHRLVLLHKTPIEDIPLCLIEFRGRLMVSVGCALRLYDLGKRKLLRKTEHVRLVPNLIIKLQVYGDRIYACDSTESIFFAKYIRETNRFAVFADDPIPRIIASLCIIDYDTVAIGDKFGNIALLRLPPDADDEVDDPSGVSIYFAEAAPNLHKLQTIAQYHIGAIATSIIKTPLGGPGSDEALFFAAIDGRIGALVPSKTRDDKDFFTMLEMHLRQEYQHFFTGRDHISFRSAFAPVKDVVDGDLCLEFPFLSRDLQVSIARDLDRSPHEVYKKFQDTLNRLL</sequence>
<feature type="region of interest" description="Disordered" evidence="3">
    <location>
        <begin position="721"/>
        <end position="755"/>
    </location>
</feature>
<evidence type="ECO:0000256" key="1">
    <source>
        <dbReference type="ARBA" id="ARBA00004123"/>
    </source>
</evidence>
<organism evidence="7">
    <name type="scientific">Aureoumbra lagunensis</name>
    <dbReference type="NCBI Taxonomy" id="44058"/>
    <lineage>
        <taxon>Eukaryota</taxon>
        <taxon>Sar</taxon>
        <taxon>Stramenopiles</taxon>
        <taxon>Ochrophyta</taxon>
        <taxon>Pelagophyceae</taxon>
        <taxon>Pelagomonadales</taxon>
        <taxon>Aureoumbra</taxon>
    </lineage>
</organism>
<evidence type="ECO:0000259" key="6">
    <source>
        <dbReference type="Pfam" id="PF23726"/>
    </source>
</evidence>
<keyword evidence="2" id="KW-0539">Nucleus</keyword>
<feature type="domain" description="RSE1/DDB1/CPSF1 second beta-propeller" evidence="6">
    <location>
        <begin position="328"/>
        <end position="663"/>
    </location>
</feature>
<accession>A0A7S3JPX3</accession>
<evidence type="ECO:0000256" key="3">
    <source>
        <dbReference type="SAM" id="MobiDB-lite"/>
    </source>
</evidence>
<feature type="compositionally biased region" description="Basic and acidic residues" evidence="3">
    <location>
        <begin position="738"/>
        <end position="748"/>
    </location>
</feature>
<dbReference type="InterPro" id="IPR018846">
    <property type="entry name" value="Beta-prop_RSE1/DDB1/CPSF1_1st"/>
</dbReference>
<dbReference type="AlphaFoldDB" id="A0A7S3JPX3"/>
<evidence type="ECO:0000259" key="5">
    <source>
        <dbReference type="Pfam" id="PF10433"/>
    </source>
</evidence>
<evidence type="ECO:0000256" key="2">
    <source>
        <dbReference type="ARBA" id="ARBA00023242"/>
    </source>
</evidence>
<dbReference type="InterPro" id="IPR036322">
    <property type="entry name" value="WD40_repeat_dom_sf"/>
</dbReference>
<feature type="domain" description="RSE1/DDB1/CPSF1 first beta-propeller" evidence="5">
    <location>
        <begin position="1"/>
        <end position="246"/>
    </location>
</feature>
<evidence type="ECO:0000259" key="4">
    <source>
        <dbReference type="Pfam" id="PF03178"/>
    </source>
</evidence>
<proteinExistence type="predicted"/>